<sequence length="47" mass="5442">MLHRFIPYFWTSIIFLLYPVPQATQSKSDGLFPLYSSSPHNKVSDDP</sequence>
<gene>
    <name evidence="1" type="ORF">HMPREF9418_0810</name>
</gene>
<accession>A0AA36UKI6</accession>
<proteinExistence type="predicted"/>
<reference evidence="1 2" key="1">
    <citation type="submission" date="2011-05" db="EMBL/GenBank/DDBJ databases">
        <authorList>
            <person name="Muzny D."/>
            <person name="Qin X."/>
            <person name="Deng J."/>
            <person name="Jiang H."/>
            <person name="Liu Y."/>
            <person name="Qu J."/>
            <person name="Song X.-Z."/>
            <person name="Zhang L."/>
            <person name="Thornton R."/>
            <person name="Coyle M."/>
            <person name="Francisco L."/>
            <person name="Jackson L."/>
            <person name="Javaid M."/>
            <person name="Korchina V."/>
            <person name="Kovar C."/>
            <person name="Mata R."/>
            <person name="Mathew T."/>
            <person name="Ngo R."/>
            <person name="Nguyen L."/>
            <person name="Nguyen N."/>
            <person name="Okwuonu G."/>
            <person name="Ongeri F."/>
            <person name="Pham C."/>
            <person name="Simmons D."/>
            <person name="Wilczek-Boney K."/>
            <person name="Hale W."/>
            <person name="Jakkamsetti A."/>
            <person name="Pham P."/>
            <person name="Ruth R."/>
            <person name="San Lucas F."/>
            <person name="Warren J."/>
            <person name="Zhang J."/>
            <person name="Zhao Z."/>
            <person name="Zhou C."/>
            <person name="Zhu D."/>
            <person name="Lee S."/>
            <person name="Bess C."/>
            <person name="Blankenburg K."/>
            <person name="Forbes L."/>
            <person name="Fu Q."/>
            <person name="Gubbala S."/>
            <person name="Hirani K."/>
            <person name="Jayaseelan J.C."/>
            <person name="Lara F."/>
            <person name="Munidasa M."/>
            <person name="Palculict T."/>
            <person name="Patil S."/>
            <person name="Pu L.-L."/>
            <person name="Saada N."/>
            <person name="Tang L."/>
            <person name="Weissenberger G."/>
            <person name="Zhu Y."/>
            <person name="Hemphill L."/>
            <person name="Shang Y."/>
            <person name="Youmans B."/>
            <person name="Ayvaz T."/>
            <person name="Ross M."/>
            <person name="Santibanez J."/>
            <person name="Aqrawi P."/>
            <person name="Gross S."/>
            <person name="Joshi V."/>
            <person name="Fowler G."/>
            <person name="Nazareth L."/>
            <person name="Reid J."/>
            <person name="Worley K."/>
            <person name="Petrosino J."/>
            <person name="Highlander S."/>
            <person name="Gibbs R."/>
        </authorList>
    </citation>
    <scope>NUCLEOTIDE SEQUENCE [LARGE SCALE GENOMIC DNA]</scope>
    <source>
        <strain evidence="1 2">ATCC 33926</strain>
    </source>
</reference>
<name>A0AA36UKI6_9NEIS</name>
<dbReference type="EMBL" id="AFQE01000037">
    <property type="protein sequence ID" value="EGQ77685.1"/>
    <property type="molecule type" value="Genomic_DNA"/>
</dbReference>
<evidence type="ECO:0000313" key="2">
    <source>
        <dbReference type="Proteomes" id="UP000004982"/>
    </source>
</evidence>
<dbReference type="AlphaFoldDB" id="A0AA36UKI6"/>
<dbReference type="Proteomes" id="UP000004982">
    <property type="component" value="Unassembled WGS sequence"/>
</dbReference>
<evidence type="ECO:0000313" key="1">
    <source>
        <dbReference type="EMBL" id="EGQ77685.1"/>
    </source>
</evidence>
<organism evidence="1 2">
    <name type="scientific">Neisseria macacae ATCC 33926</name>
    <dbReference type="NCBI Taxonomy" id="997348"/>
    <lineage>
        <taxon>Bacteria</taxon>
        <taxon>Pseudomonadati</taxon>
        <taxon>Pseudomonadota</taxon>
        <taxon>Betaproteobacteria</taxon>
        <taxon>Neisseriales</taxon>
        <taxon>Neisseriaceae</taxon>
        <taxon>Neisseria</taxon>
    </lineage>
</organism>
<comment type="caution">
    <text evidence="1">The sequence shown here is derived from an EMBL/GenBank/DDBJ whole genome shotgun (WGS) entry which is preliminary data.</text>
</comment>
<protein>
    <submittedName>
        <fullName evidence="1">Uncharacterized protein</fullName>
    </submittedName>
</protein>